<proteinExistence type="predicted"/>
<dbReference type="AlphaFoldDB" id="A0A0E9XA99"/>
<organism evidence="1">
    <name type="scientific">Anguilla anguilla</name>
    <name type="common">European freshwater eel</name>
    <name type="synonym">Muraena anguilla</name>
    <dbReference type="NCBI Taxonomy" id="7936"/>
    <lineage>
        <taxon>Eukaryota</taxon>
        <taxon>Metazoa</taxon>
        <taxon>Chordata</taxon>
        <taxon>Craniata</taxon>
        <taxon>Vertebrata</taxon>
        <taxon>Euteleostomi</taxon>
        <taxon>Actinopterygii</taxon>
        <taxon>Neopterygii</taxon>
        <taxon>Teleostei</taxon>
        <taxon>Anguilliformes</taxon>
        <taxon>Anguillidae</taxon>
        <taxon>Anguilla</taxon>
    </lineage>
</organism>
<dbReference type="EMBL" id="GBXM01008880">
    <property type="protein sequence ID" value="JAH99697.1"/>
    <property type="molecule type" value="Transcribed_RNA"/>
</dbReference>
<reference evidence="1" key="1">
    <citation type="submission" date="2014-11" db="EMBL/GenBank/DDBJ databases">
        <authorList>
            <person name="Amaro Gonzalez C."/>
        </authorList>
    </citation>
    <scope>NUCLEOTIDE SEQUENCE</scope>
</reference>
<protein>
    <submittedName>
        <fullName evidence="1">Uncharacterized protein</fullName>
    </submittedName>
</protein>
<evidence type="ECO:0000313" key="1">
    <source>
        <dbReference type="EMBL" id="JAH99697.1"/>
    </source>
</evidence>
<name>A0A0E9XA99_ANGAN</name>
<sequence>MSPFGDLMLAVIGKETVGYFCVIHFLGFFQHELDIRSTINLIQAVIHTPFV</sequence>
<accession>A0A0E9XA99</accession>
<reference evidence="1" key="2">
    <citation type="journal article" date="2015" name="Fish Shellfish Immunol.">
        <title>Early steps in the European eel (Anguilla anguilla)-Vibrio vulnificus interaction in the gills: Role of the RtxA13 toxin.</title>
        <authorList>
            <person name="Callol A."/>
            <person name="Pajuelo D."/>
            <person name="Ebbesson L."/>
            <person name="Teles M."/>
            <person name="MacKenzie S."/>
            <person name="Amaro C."/>
        </authorList>
    </citation>
    <scope>NUCLEOTIDE SEQUENCE</scope>
</reference>